<feature type="transmembrane region" description="Helical" evidence="9">
    <location>
        <begin position="6"/>
        <end position="21"/>
    </location>
</feature>
<dbReference type="GO" id="GO:0005940">
    <property type="term" value="C:septin ring"/>
    <property type="evidence" value="ECO:0007669"/>
    <property type="project" value="InterPro"/>
</dbReference>
<keyword evidence="1 8" id="KW-0132">Cell division</keyword>
<dbReference type="EMBL" id="OAOP01000005">
    <property type="protein sequence ID" value="SNX71402.1"/>
    <property type="molecule type" value="Genomic_DNA"/>
</dbReference>
<keyword evidence="7 8" id="KW-0131">Cell cycle</keyword>
<evidence type="ECO:0000256" key="4">
    <source>
        <dbReference type="ARBA" id="ARBA00023054"/>
    </source>
</evidence>
<organism evidence="10 11">
    <name type="scientific">Bacillus oleivorans</name>
    <dbReference type="NCBI Taxonomy" id="1448271"/>
    <lineage>
        <taxon>Bacteria</taxon>
        <taxon>Bacillati</taxon>
        <taxon>Bacillota</taxon>
        <taxon>Bacilli</taxon>
        <taxon>Bacillales</taxon>
        <taxon>Bacillaceae</taxon>
        <taxon>Bacillus</taxon>
    </lineage>
</organism>
<protein>
    <recommendedName>
        <fullName evidence="8">Septation ring formation regulator EzrA</fullName>
    </recommendedName>
</protein>
<comment type="function">
    <text evidence="8">Negative regulator of FtsZ ring formation; modulates the frequency and position of FtsZ ring formation. Inhibits FtsZ ring formation at polar sites. Interacts either with FtsZ or with one of its binding partners to promote depolymerization.</text>
</comment>
<dbReference type="HAMAP" id="MF_00728">
    <property type="entry name" value="EzrA"/>
    <property type="match status" value="1"/>
</dbReference>
<reference evidence="10 11" key="1">
    <citation type="submission" date="2017-08" db="EMBL/GenBank/DDBJ databases">
        <authorList>
            <person name="de Groot N.N."/>
        </authorList>
    </citation>
    <scope>NUCLEOTIDE SEQUENCE [LARGE SCALE GENOMIC DNA]</scope>
    <source>
        <strain evidence="10 11">JC228</strain>
    </source>
</reference>
<dbReference type="OrthoDB" id="1654473at2"/>
<comment type="subcellular location">
    <subcellularLocation>
        <location evidence="8">Cell membrane</location>
        <topology evidence="8">Single-pass membrane protein</topology>
    </subcellularLocation>
    <text evidence="8">Colocalized with FtsZ to the nascent septal site.</text>
</comment>
<feature type="topological domain" description="Extracellular" evidence="8">
    <location>
        <begin position="1"/>
        <end position="2"/>
    </location>
</feature>
<proteinExistence type="inferred from homology"/>
<dbReference type="NCBIfam" id="NF003413">
    <property type="entry name" value="PRK04778.1-7"/>
    <property type="match status" value="1"/>
</dbReference>
<gene>
    <name evidence="8" type="primary">ezrA</name>
    <name evidence="10" type="ORF">SAMN05877753_105164</name>
</gene>
<name>A0A285CV21_9BACI</name>
<dbReference type="Proteomes" id="UP000219546">
    <property type="component" value="Unassembled WGS sequence"/>
</dbReference>
<keyword evidence="8" id="KW-1003">Cell membrane</keyword>
<evidence type="ECO:0000256" key="5">
    <source>
        <dbReference type="ARBA" id="ARBA00023136"/>
    </source>
</evidence>
<evidence type="ECO:0000256" key="2">
    <source>
        <dbReference type="ARBA" id="ARBA00022692"/>
    </source>
</evidence>
<evidence type="ECO:0000313" key="11">
    <source>
        <dbReference type="Proteomes" id="UP000219546"/>
    </source>
</evidence>
<sequence>MQYVIGIIVFIIAITLFGYILKKKKFKELDKLEAWKMELMNKPVPTELSKVKQLNMTGQTEEMFEKWRKSWDEIVTYHLPEVEEILFDAEEYTEKYKFKALKGLQAEIEKKLTFVEKQIEKIIEGLNDLLGSEEKNKQDLNEAKEKYRELKRTLLTNRLSYGKAEVRLEVLLEEILSQFEAFETANENGNVLEAREIILYLIDQLANFETKLEHIPRLLTFCTQEVPEKTAELLSGHKEMAEQGYELEHLQIEKEVDRIKKQTEAYTEYIYKAEIDEVLEGEAELRENLEVLYDVLEKEVLARGFVLKQKDQAAERLSLLISEGKRIERETNFVKQSYHIHQSELESFKQVEKKLAGLDKQLKSLIEKVNEHSMAYSLLKDELERISEELDDIMREQSMFAEKLHMLRKDEMEAKEKLQELRKKNTEVRRIISKSNLPGLPEEFKYFLEDAHQAIADVYQSLDQKPLNIAVVQANLAKAEATMDKLYEQTEEMIENVRLAEFIIQYGNRYKRQDEVIYEQLSNAEKAFRNYEYSLALEEAASAIEKAEPGALTKLEAWMNEK</sequence>
<keyword evidence="3 8" id="KW-1133">Transmembrane helix</keyword>
<evidence type="ECO:0000256" key="1">
    <source>
        <dbReference type="ARBA" id="ARBA00022618"/>
    </source>
</evidence>
<evidence type="ECO:0000256" key="8">
    <source>
        <dbReference type="HAMAP-Rule" id="MF_00728"/>
    </source>
</evidence>
<feature type="coiled-coil region" evidence="8">
    <location>
        <begin position="123"/>
        <end position="157"/>
    </location>
</feature>
<keyword evidence="6 8" id="KW-0717">Septation</keyword>
<dbReference type="GO" id="GO:0000921">
    <property type="term" value="P:septin ring assembly"/>
    <property type="evidence" value="ECO:0007669"/>
    <property type="project" value="InterPro"/>
</dbReference>
<evidence type="ECO:0000256" key="6">
    <source>
        <dbReference type="ARBA" id="ARBA00023210"/>
    </source>
</evidence>
<comment type="similarity">
    <text evidence="8">Belongs to the EzrA family.</text>
</comment>
<dbReference type="GO" id="GO:0000917">
    <property type="term" value="P:division septum assembly"/>
    <property type="evidence" value="ECO:0007669"/>
    <property type="project" value="UniProtKB-KW"/>
</dbReference>
<dbReference type="RefSeq" id="WP_097158976.1">
    <property type="nucleotide sequence ID" value="NZ_JBEPMQ010000004.1"/>
</dbReference>
<dbReference type="AlphaFoldDB" id="A0A285CV21"/>
<evidence type="ECO:0000256" key="3">
    <source>
        <dbReference type="ARBA" id="ARBA00022989"/>
    </source>
</evidence>
<keyword evidence="2 8" id="KW-0812">Transmembrane</keyword>
<dbReference type="Pfam" id="PF06160">
    <property type="entry name" value="EzrA"/>
    <property type="match status" value="1"/>
</dbReference>
<keyword evidence="4 8" id="KW-0175">Coiled coil</keyword>
<evidence type="ECO:0000256" key="9">
    <source>
        <dbReference type="SAM" id="Phobius"/>
    </source>
</evidence>
<feature type="coiled-coil region" evidence="8">
    <location>
        <begin position="469"/>
        <end position="496"/>
    </location>
</feature>
<evidence type="ECO:0000256" key="7">
    <source>
        <dbReference type="ARBA" id="ARBA00023306"/>
    </source>
</evidence>
<dbReference type="GO" id="GO:0005886">
    <property type="term" value="C:plasma membrane"/>
    <property type="evidence" value="ECO:0007669"/>
    <property type="project" value="UniProtKB-SubCell"/>
</dbReference>
<feature type="coiled-coil region" evidence="8">
    <location>
        <begin position="348"/>
        <end position="431"/>
    </location>
</feature>
<evidence type="ECO:0000313" key="10">
    <source>
        <dbReference type="EMBL" id="SNX71402.1"/>
    </source>
</evidence>
<feature type="topological domain" description="Cytoplasmic" evidence="8">
    <location>
        <begin position="22"/>
        <end position="562"/>
    </location>
</feature>
<accession>A0A285CV21</accession>
<keyword evidence="11" id="KW-1185">Reference proteome</keyword>
<keyword evidence="5 8" id="KW-0472">Membrane</keyword>
<dbReference type="InterPro" id="IPR010379">
    <property type="entry name" value="EzrA"/>
</dbReference>